<evidence type="ECO:0000256" key="2">
    <source>
        <dbReference type="SAM" id="MobiDB-lite"/>
    </source>
</evidence>
<feature type="coiled-coil region" evidence="1">
    <location>
        <begin position="341"/>
        <end position="399"/>
    </location>
</feature>
<name>A0A6F9D8E0_9ASCI</name>
<reference evidence="4" key="1">
    <citation type="submission" date="2020-04" db="EMBL/GenBank/DDBJ databases">
        <authorList>
            <person name="Neveu A P."/>
        </authorList>
    </citation>
    <scope>NUCLEOTIDE SEQUENCE</scope>
    <source>
        <tissue evidence="4">Whole embryo</tissue>
    </source>
</reference>
<organism evidence="4">
    <name type="scientific">Phallusia mammillata</name>
    <dbReference type="NCBI Taxonomy" id="59560"/>
    <lineage>
        <taxon>Eukaryota</taxon>
        <taxon>Metazoa</taxon>
        <taxon>Chordata</taxon>
        <taxon>Tunicata</taxon>
        <taxon>Ascidiacea</taxon>
        <taxon>Phlebobranchia</taxon>
        <taxon>Ascidiidae</taxon>
        <taxon>Phallusia</taxon>
    </lineage>
</organism>
<gene>
    <name evidence="4" type="primary">Ccdc27-004</name>
</gene>
<evidence type="ECO:0000259" key="3">
    <source>
        <dbReference type="Pfam" id="PF15821"/>
    </source>
</evidence>
<feature type="domain" description="DUF4709" evidence="3">
    <location>
        <begin position="39"/>
        <end position="147"/>
    </location>
</feature>
<evidence type="ECO:0000256" key="1">
    <source>
        <dbReference type="SAM" id="Coils"/>
    </source>
</evidence>
<dbReference type="PANTHER" id="PTHR22382:SF7">
    <property type="entry name" value="RIKEN CDNA 4921504E06 GENE"/>
    <property type="match status" value="1"/>
</dbReference>
<dbReference type="Pfam" id="PF15821">
    <property type="entry name" value="DUF4709"/>
    <property type="match status" value="1"/>
</dbReference>
<dbReference type="InterPro" id="IPR031651">
    <property type="entry name" value="DUF4709"/>
</dbReference>
<feature type="coiled-coil region" evidence="1">
    <location>
        <begin position="175"/>
        <end position="317"/>
    </location>
</feature>
<feature type="compositionally biased region" description="Acidic residues" evidence="2">
    <location>
        <begin position="497"/>
        <end position="508"/>
    </location>
</feature>
<proteinExistence type="evidence at transcript level"/>
<accession>A0A6F9D8E0</accession>
<dbReference type="InterPro" id="IPR040119">
    <property type="entry name" value="C10orf67-like"/>
</dbReference>
<feature type="region of interest" description="Disordered" evidence="2">
    <location>
        <begin position="439"/>
        <end position="528"/>
    </location>
</feature>
<dbReference type="Gene3D" id="1.10.287.1490">
    <property type="match status" value="1"/>
</dbReference>
<dbReference type="EMBL" id="LR783669">
    <property type="protein sequence ID" value="CAB3228483.1"/>
    <property type="molecule type" value="mRNA"/>
</dbReference>
<sequence length="528" mass="60296">MSQSMLLSQQQIIGNESMDHDGDVLAMEFFGDEFEKSLRPSLADKLQVGFLTSDQFTQTNDTEILDIKQMTDTVRTLVEDMATLKRDLQFSKQVLKAAFEEKLQNKAFDLYSKVNDRLRDLQDIHEERVAVVRRSFKQQLQDALVKMASQYKKYYEAKLAGKLTATDSSSTKRKIANLEAQLDQNQSVIQMLEVQIEKLKAELEAQPEQTEIKIDTSELDSMQDQNNSLQAEISQLNDKIDDLTTSLEFREDKIKQLGLEIMEGKTELEKERETTQRLAHQIEELKKKMDNAKMNALQELDRQKLALERDMASKLADNEAVSASAARERAKIVEEMEAKMERRLLEERKKYELKLALEREEAQKKNRAIEDSKSMEKILEQQRHEIQVLKMRLIKSQKQWEKKFAILRASLHALKDESYIRLQLQKQAATLKYASISYGPEGPSQSPTNQQSPSAQGKAKPYLPSAKPLPTIKKGSKGFTAKRTNTIPSGIGTDPFSADEEEYEEVEDGFVPLPPKPNVGDFMPPIGS</sequence>
<dbReference type="PANTHER" id="PTHR22382">
    <property type="entry name" value="RIKEN CDNA 4921504E06 GENE"/>
    <property type="match status" value="1"/>
</dbReference>
<dbReference type="AlphaFoldDB" id="A0A6F9D8E0"/>
<keyword evidence="1" id="KW-0175">Coiled coil</keyword>
<protein>
    <submittedName>
        <fullName evidence="4">Trichohyalin-like</fullName>
    </submittedName>
</protein>
<evidence type="ECO:0000313" key="4">
    <source>
        <dbReference type="EMBL" id="CAB3228483.1"/>
    </source>
</evidence>
<feature type="compositionally biased region" description="Low complexity" evidence="2">
    <location>
        <begin position="443"/>
        <end position="456"/>
    </location>
</feature>